<dbReference type="Proteomes" id="UP000790709">
    <property type="component" value="Unassembled WGS sequence"/>
</dbReference>
<proteinExistence type="predicted"/>
<dbReference type="EMBL" id="MU266560">
    <property type="protein sequence ID" value="KAH7920767.1"/>
    <property type="molecule type" value="Genomic_DNA"/>
</dbReference>
<evidence type="ECO:0000313" key="2">
    <source>
        <dbReference type="Proteomes" id="UP000790709"/>
    </source>
</evidence>
<evidence type="ECO:0000313" key="1">
    <source>
        <dbReference type="EMBL" id="KAH7920767.1"/>
    </source>
</evidence>
<organism evidence="1 2">
    <name type="scientific">Leucogyrophana mollusca</name>
    <dbReference type="NCBI Taxonomy" id="85980"/>
    <lineage>
        <taxon>Eukaryota</taxon>
        <taxon>Fungi</taxon>
        <taxon>Dikarya</taxon>
        <taxon>Basidiomycota</taxon>
        <taxon>Agaricomycotina</taxon>
        <taxon>Agaricomycetes</taxon>
        <taxon>Agaricomycetidae</taxon>
        <taxon>Boletales</taxon>
        <taxon>Boletales incertae sedis</taxon>
        <taxon>Leucogyrophana</taxon>
    </lineage>
</organism>
<gene>
    <name evidence="1" type="ORF">BV22DRAFT_1020639</name>
</gene>
<reference evidence="1" key="1">
    <citation type="journal article" date="2021" name="New Phytol.">
        <title>Evolutionary innovations through gain and loss of genes in the ectomycorrhizal Boletales.</title>
        <authorList>
            <person name="Wu G."/>
            <person name="Miyauchi S."/>
            <person name="Morin E."/>
            <person name="Kuo A."/>
            <person name="Drula E."/>
            <person name="Varga T."/>
            <person name="Kohler A."/>
            <person name="Feng B."/>
            <person name="Cao Y."/>
            <person name="Lipzen A."/>
            <person name="Daum C."/>
            <person name="Hundley H."/>
            <person name="Pangilinan J."/>
            <person name="Johnson J."/>
            <person name="Barry K."/>
            <person name="LaButti K."/>
            <person name="Ng V."/>
            <person name="Ahrendt S."/>
            <person name="Min B."/>
            <person name="Choi I.G."/>
            <person name="Park H."/>
            <person name="Plett J.M."/>
            <person name="Magnuson J."/>
            <person name="Spatafora J.W."/>
            <person name="Nagy L.G."/>
            <person name="Henrissat B."/>
            <person name="Grigoriev I.V."/>
            <person name="Yang Z.L."/>
            <person name="Xu J."/>
            <person name="Martin F.M."/>
        </authorList>
    </citation>
    <scope>NUCLEOTIDE SEQUENCE</scope>
    <source>
        <strain evidence="1">KUC20120723A-06</strain>
    </source>
</reference>
<accession>A0ACB8B536</accession>
<keyword evidence="2" id="KW-1185">Reference proteome</keyword>
<name>A0ACB8B536_9AGAM</name>
<comment type="caution">
    <text evidence="1">The sequence shown here is derived from an EMBL/GenBank/DDBJ whole genome shotgun (WGS) entry which is preliminary data.</text>
</comment>
<sequence length="180" mass="19668">MTYTFTGWASDSMLLMPPSTATNLSPIYRISVRLSLNPFAPLSYVTTLQRGGSTQGEVVGSFEISLNQKSAILTLGDSTTRLKNVLWSTDPSHKLWRWSCGGTDLRWDCRSMLEDGSPMCICYDGDPNSSNQLASFVPPPIDASPPLPAAVLTVFPDGHPHFDHILLSALVVERKRTLAA</sequence>
<protein>
    <submittedName>
        <fullName evidence="1">Uncharacterized protein</fullName>
    </submittedName>
</protein>